<name>A0ABY6LG57_9ARAC</name>
<keyword evidence="3" id="KW-1185">Reference proteome</keyword>
<feature type="region of interest" description="Disordered" evidence="1">
    <location>
        <begin position="41"/>
        <end position="74"/>
    </location>
</feature>
<evidence type="ECO:0000313" key="2">
    <source>
        <dbReference type="EMBL" id="UYV80171.1"/>
    </source>
</evidence>
<accession>A0ABY6LG57</accession>
<proteinExistence type="predicted"/>
<organism evidence="2 3">
    <name type="scientific">Cordylochernes scorpioides</name>
    <dbReference type="NCBI Taxonomy" id="51811"/>
    <lineage>
        <taxon>Eukaryota</taxon>
        <taxon>Metazoa</taxon>
        <taxon>Ecdysozoa</taxon>
        <taxon>Arthropoda</taxon>
        <taxon>Chelicerata</taxon>
        <taxon>Arachnida</taxon>
        <taxon>Pseudoscorpiones</taxon>
        <taxon>Cheliferoidea</taxon>
        <taxon>Chernetidae</taxon>
        <taxon>Cordylochernes</taxon>
    </lineage>
</organism>
<evidence type="ECO:0000256" key="1">
    <source>
        <dbReference type="SAM" id="MobiDB-lite"/>
    </source>
</evidence>
<sequence length="121" mass="13419">MLSVTAALEFVAGHQTVIRSEVFLDLPQELQAEAWLRLSRGSPGLPDLEVPTSALSLEGTSETEDDLHTGRPLSIRNPENALKIKLSIKENPRITIRELSEDLDISFGTCQTIMKNDLHLK</sequence>
<reference evidence="2 3" key="1">
    <citation type="submission" date="2022-01" db="EMBL/GenBank/DDBJ databases">
        <title>A chromosomal length assembly of Cordylochernes scorpioides.</title>
        <authorList>
            <person name="Zeh D."/>
            <person name="Zeh J."/>
        </authorList>
    </citation>
    <scope>NUCLEOTIDE SEQUENCE [LARGE SCALE GENOMIC DNA]</scope>
    <source>
        <strain evidence="2">IN4F17</strain>
        <tissue evidence="2">Whole Body</tissue>
    </source>
</reference>
<evidence type="ECO:0000313" key="3">
    <source>
        <dbReference type="Proteomes" id="UP001235939"/>
    </source>
</evidence>
<dbReference type="Pfam" id="PF13412">
    <property type="entry name" value="HTH_24"/>
    <property type="match status" value="1"/>
</dbReference>
<gene>
    <name evidence="2" type="ORF">LAZ67_18001878</name>
</gene>
<dbReference type="Proteomes" id="UP001235939">
    <property type="component" value="Chromosome 18"/>
</dbReference>
<dbReference type="EMBL" id="CP092880">
    <property type="protein sequence ID" value="UYV80171.1"/>
    <property type="molecule type" value="Genomic_DNA"/>
</dbReference>
<protein>
    <submittedName>
        <fullName evidence="2">Uncharacterized protein</fullName>
    </submittedName>
</protein>